<evidence type="ECO:0000313" key="1">
    <source>
        <dbReference type="EMBL" id="PJK29840.1"/>
    </source>
</evidence>
<name>A0A2M9G2C2_9PROT</name>
<organism evidence="1 2">
    <name type="scientific">Minwuia thermotolerans</name>
    <dbReference type="NCBI Taxonomy" id="2056226"/>
    <lineage>
        <taxon>Bacteria</taxon>
        <taxon>Pseudomonadati</taxon>
        <taxon>Pseudomonadota</taxon>
        <taxon>Alphaproteobacteria</taxon>
        <taxon>Minwuiales</taxon>
        <taxon>Minwuiaceae</taxon>
        <taxon>Minwuia</taxon>
    </lineage>
</organism>
<dbReference type="EMBL" id="PHIG01000031">
    <property type="protein sequence ID" value="PJK29840.1"/>
    <property type="molecule type" value="Genomic_DNA"/>
</dbReference>
<protein>
    <submittedName>
        <fullName evidence="1">Uncharacterized protein</fullName>
    </submittedName>
</protein>
<gene>
    <name evidence="1" type="ORF">CVT23_08670</name>
</gene>
<keyword evidence="2" id="KW-1185">Reference proteome</keyword>
<comment type="caution">
    <text evidence="1">The sequence shown here is derived from an EMBL/GenBank/DDBJ whole genome shotgun (WGS) entry which is preliminary data.</text>
</comment>
<sequence length="117" mass="12891">MAIDRDALIDALERMGDADDAAAAAAAREAQSMLEAADLGWDEIIDPNLGQQAEAAPKLDIGEDDRSVLKAIDALLARPGLYEGTAEDLREHREELERGELDPEDRRYILTLYERVA</sequence>
<evidence type="ECO:0000313" key="2">
    <source>
        <dbReference type="Proteomes" id="UP000229498"/>
    </source>
</evidence>
<dbReference type="Proteomes" id="UP000229498">
    <property type="component" value="Unassembled WGS sequence"/>
</dbReference>
<dbReference type="AlphaFoldDB" id="A0A2M9G2C2"/>
<reference evidence="1 2" key="1">
    <citation type="submission" date="2017-11" db="EMBL/GenBank/DDBJ databases">
        <title>Draft genome sequence of Rhizobiales bacterium SY3-13.</title>
        <authorList>
            <person name="Sun C."/>
        </authorList>
    </citation>
    <scope>NUCLEOTIDE SEQUENCE [LARGE SCALE GENOMIC DNA]</scope>
    <source>
        <strain evidence="1 2">SY3-13</strain>
    </source>
</reference>
<accession>A0A2M9G2C2</accession>
<dbReference type="RefSeq" id="WP_109793117.1">
    <property type="nucleotide sequence ID" value="NZ_PHIG01000031.1"/>
</dbReference>
<proteinExistence type="predicted"/>